<feature type="compositionally biased region" description="Polar residues" evidence="5">
    <location>
        <begin position="297"/>
        <end position="308"/>
    </location>
</feature>
<keyword evidence="2 6" id="KW-0812">Transmembrane</keyword>
<dbReference type="GO" id="GO:0005385">
    <property type="term" value="F:zinc ion transmembrane transporter activity"/>
    <property type="evidence" value="ECO:0007669"/>
    <property type="project" value="TreeGrafter"/>
</dbReference>
<feature type="compositionally biased region" description="Basic and acidic residues" evidence="5">
    <location>
        <begin position="436"/>
        <end position="447"/>
    </location>
</feature>
<feature type="region of interest" description="Disordered" evidence="5">
    <location>
        <begin position="285"/>
        <end position="308"/>
    </location>
</feature>
<feature type="region of interest" description="Disordered" evidence="5">
    <location>
        <begin position="436"/>
        <end position="456"/>
    </location>
</feature>
<feature type="transmembrane region" description="Helical" evidence="6">
    <location>
        <begin position="183"/>
        <end position="202"/>
    </location>
</feature>
<reference evidence="8" key="1">
    <citation type="submission" date="2021-02" db="EMBL/GenBank/DDBJ databases">
        <authorList>
            <person name="Nowell W R."/>
        </authorList>
    </citation>
    <scope>NUCLEOTIDE SEQUENCE</scope>
</reference>
<dbReference type="Pfam" id="PF02535">
    <property type="entry name" value="Zip"/>
    <property type="match status" value="1"/>
</dbReference>
<feature type="chain" id="PRO_5032746820" evidence="7">
    <location>
        <begin position="28"/>
        <end position="483"/>
    </location>
</feature>
<dbReference type="AlphaFoldDB" id="A0A813N534"/>
<comment type="subcellular location">
    <subcellularLocation>
        <location evidence="1">Membrane</location>
        <topology evidence="1">Multi-pass membrane protein</topology>
    </subcellularLocation>
</comment>
<proteinExistence type="predicted"/>
<dbReference type="Proteomes" id="UP000663852">
    <property type="component" value="Unassembled WGS sequence"/>
</dbReference>
<feature type="transmembrane region" description="Helical" evidence="6">
    <location>
        <begin position="90"/>
        <end position="112"/>
    </location>
</feature>
<evidence type="ECO:0000256" key="6">
    <source>
        <dbReference type="SAM" id="Phobius"/>
    </source>
</evidence>
<feature type="transmembrane region" description="Helical" evidence="6">
    <location>
        <begin position="118"/>
        <end position="138"/>
    </location>
</feature>
<dbReference type="InterPro" id="IPR003689">
    <property type="entry name" value="ZIP"/>
</dbReference>
<comment type="caution">
    <text evidence="8">The sequence shown here is derived from an EMBL/GenBank/DDBJ whole genome shotgun (WGS) entry which is preliminary data.</text>
</comment>
<keyword evidence="7" id="KW-0732">Signal</keyword>
<evidence type="ECO:0000313" key="9">
    <source>
        <dbReference type="Proteomes" id="UP000663852"/>
    </source>
</evidence>
<evidence type="ECO:0000256" key="5">
    <source>
        <dbReference type="SAM" id="MobiDB-lite"/>
    </source>
</evidence>
<evidence type="ECO:0000256" key="1">
    <source>
        <dbReference type="ARBA" id="ARBA00004141"/>
    </source>
</evidence>
<evidence type="ECO:0000313" key="8">
    <source>
        <dbReference type="EMBL" id="CAF0730456.1"/>
    </source>
</evidence>
<feature type="transmembrane region" description="Helical" evidence="6">
    <location>
        <begin position="150"/>
        <end position="171"/>
    </location>
</feature>
<feature type="region of interest" description="Disordered" evidence="5">
    <location>
        <begin position="219"/>
        <end position="246"/>
    </location>
</feature>
<dbReference type="PANTHER" id="PTHR11040:SF140">
    <property type="entry name" value="ZRT (ZRT), IRT- (IRT-) LIKE PROTEIN TRANSPORTER"/>
    <property type="match status" value="1"/>
</dbReference>
<dbReference type="PANTHER" id="PTHR11040">
    <property type="entry name" value="ZINC/IRON TRANSPORTER"/>
    <property type="match status" value="1"/>
</dbReference>
<evidence type="ECO:0000256" key="4">
    <source>
        <dbReference type="ARBA" id="ARBA00023136"/>
    </source>
</evidence>
<keyword evidence="4 6" id="KW-0472">Membrane</keyword>
<dbReference type="EMBL" id="CAJNOJ010000002">
    <property type="protein sequence ID" value="CAF0730456.1"/>
    <property type="molecule type" value="Genomic_DNA"/>
</dbReference>
<evidence type="ECO:0000256" key="7">
    <source>
        <dbReference type="SAM" id="SignalP"/>
    </source>
</evidence>
<gene>
    <name evidence="8" type="ORF">EDS130_LOCUS1067</name>
</gene>
<accession>A0A813N534</accession>
<dbReference type="InterPro" id="IPR020339">
    <property type="entry name" value="C20orf85-like"/>
</dbReference>
<name>A0A813N534_ADIRI</name>
<dbReference type="Pfam" id="PF14945">
    <property type="entry name" value="LLC1"/>
    <property type="match status" value="1"/>
</dbReference>
<feature type="transmembrane region" description="Helical" evidence="6">
    <location>
        <begin position="37"/>
        <end position="55"/>
    </location>
</feature>
<dbReference type="GO" id="GO:0005886">
    <property type="term" value="C:plasma membrane"/>
    <property type="evidence" value="ECO:0007669"/>
    <property type="project" value="TreeGrafter"/>
</dbReference>
<feature type="signal peptide" evidence="7">
    <location>
        <begin position="1"/>
        <end position="27"/>
    </location>
</feature>
<dbReference type="OrthoDB" id="448280at2759"/>
<sequence length="483" mass="53894">MFTTIFLTTSWQCTLLMLILPNSLGLAANQWPHMNMGYILVGLGFFLICIIEESIKLYERYSSNKQAKTEKEQLIDSFSLCNHDGQLTRLVTLVFALGVHYFFSGILIGGHTQDATSLWILLGAICSHMALIAFSVTLRLLIDHQNYLRVFTSMCIWSFMGPLGVLLSLLISSDSTELNYINGILQCLSAGTFVYITFIDMIHGDLIKIMANLLRKGNRTEPAAPPAPTRAPAAPAGGSSNANKLDDGAVNPWDAAQIWIESINKEASTRKQWADVHGWMAEYDPKGNIKPKRPPIENSTRFSDTVPNSRGHDYGWRLQSTLGQEIQNLQQIMMTEIVDQTFLTALPDDKQLKSFVLSDDADQLELQAESSPDFEYKSVTNDDVEEIEAKKTPEIPDNTSQEIPSSPPVIIEDNNLQGAFTQSVYEYAGIIYSKSDSPHQNKLDHDVQNILGSSDPPPGFGFLHPKVYYLTQSRPIPMEPLQE</sequence>
<evidence type="ECO:0000256" key="2">
    <source>
        <dbReference type="ARBA" id="ARBA00022692"/>
    </source>
</evidence>
<protein>
    <submittedName>
        <fullName evidence="8">Uncharacterized protein</fullName>
    </submittedName>
</protein>
<organism evidence="8 9">
    <name type="scientific">Adineta ricciae</name>
    <name type="common">Rotifer</name>
    <dbReference type="NCBI Taxonomy" id="249248"/>
    <lineage>
        <taxon>Eukaryota</taxon>
        <taxon>Metazoa</taxon>
        <taxon>Spiralia</taxon>
        <taxon>Gnathifera</taxon>
        <taxon>Rotifera</taxon>
        <taxon>Eurotatoria</taxon>
        <taxon>Bdelloidea</taxon>
        <taxon>Adinetida</taxon>
        <taxon>Adinetidae</taxon>
        <taxon>Adineta</taxon>
    </lineage>
</organism>
<keyword evidence="3 6" id="KW-1133">Transmembrane helix</keyword>
<evidence type="ECO:0000256" key="3">
    <source>
        <dbReference type="ARBA" id="ARBA00022989"/>
    </source>
</evidence>